<feature type="transmembrane region" description="Helical" evidence="2">
    <location>
        <begin position="258"/>
        <end position="276"/>
    </location>
</feature>
<dbReference type="Proteomes" id="UP001500403">
    <property type="component" value="Unassembled WGS sequence"/>
</dbReference>
<keyword evidence="5" id="KW-1185">Reference proteome</keyword>
<gene>
    <name evidence="4" type="ORF">GCM10010446_48670</name>
</gene>
<protein>
    <submittedName>
        <fullName evidence="4">Uncharacterized protein</fullName>
    </submittedName>
</protein>
<feature type="compositionally biased region" description="Basic and acidic residues" evidence="1">
    <location>
        <begin position="116"/>
        <end position="133"/>
    </location>
</feature>
<reference evidence="4 5" key="1">
    <citation type="journal article" date="2019" name="Int. J. Syst. Evol. Microbiol.">
        <title>The Global Catalogue of Microorganisms (GCM) 10K type strain sequencing project: providing services to taxonomists for standard genome sequencing and annotation.</title>
        <authorList>
            <consortium name="The Broad Institute Genomics Platform"/>
            <consortium name="The Broad Institute Genome Sequencing Center for Infectious Disease"/>
            <person name="Wu L."/>
            <person name="Ma J."/>
        </authorList>
    </citation>
    <scope>NUCLEOTIDE SEQUENCE [LARGE SCALE GENOMIC DNA]</scope>
    <source>
        <strain evidence="4 5">JCM 9088</strain>
    </source>
</reference>
<comment type="caution">
    <text evidence="4">The sequence shown here is derived from an EMBL/GenBank/DDBJ whole genome shotgun (WGS) entry which is preliminary data.</text>
</comment>
<sequence>MRSLQFALCAGVAAAVVVTPAATAHAGDGAEGRIAVTPSTIAPGGEVDLRVDVCKGGKATGTSDAFSTAVHFSPAPDRGALFTEAHIRSDAQPKEYEIRVKCKDGGQAKGTVTVVRPDKPGQRPDKSGQRPDQPDQSGQRPDQPGQRPDQRPEENSGQRPGQRPDQNSDQGPDRHPDQDPGQRPEHRPDQDPGQYPDHRPGQRPDNHPGQGPDHRPDHRSDQRPDHHPTPHAPVHAGGGGTAQLAAAEEDGPGTPHTVIGLVLAGVAAVAVAYRSARRRRTDTD</sequence>
<feature type="compositionally biased region" description="Low complexity" evidence="1">
    <location>
        <begin position="134"/>
        <end position="147"/>
    </location>
</feature>
<name>A0ABN3XHY0_9ACTN</name>
<dbReference type="EMBL" id="BAAAUD010000047">
    <property type="protein sequence ID" value="GAA2957734.1"/>
    <property type="molecule type" value="Genomic_DNA"/>
</dbReference>
<keyword evidence="2" id="KW-1133">Transmembrane helix</keyword>
<keyword evidence="3" id="KW-0732">Signal</keyword>
<evidence type="ECO:0000256" key="3">
    <source>
        <dbReference type="SAM" id="SignalP"/>
    </source>
</evidence>
<organism evidence="4 5">
    <name type="scientific">Streptomyces enissocaesilis</name>
    <dbReference type="NCBI Taxonomy" id="332589"/>
    <lineage>
        <taxon>Bacteria</taxon>
        <taxon>Bacillati</taxon>
        <taxon>Actinomycetota</taxon>
        <taxon>Actinomycetes</taxon>
        <taxon>Kitasatosporales</taxon>
        <taxon>Streptomycetaceae</taxon>
        <taxon>Streptomyces</taxon>
        <taxon>Streptomyces rochei group</taxon>
    </lineage>
</organism>
<evidence type="ECO:0000313" key="4">
    <source>
        <dbReference type="EMBL" id="GAA2957734.1"/>
    </source>
</evidence>
<feature type="compositionally biased region" description="Basic and acidic residues" evidence="1">
    <location>
        <begin position="171"/>
        <end position="228"/>
    </location>
</feature>
<keyword evidence="2" id="KW-0472">Membrane</keyword>
<evidence type="ECO:0000313" key="5">
    <source>
        <dbReference type="Proteomes" id="UP001500403"/>
    </source>
</evidence>
<accession>A0ABN3XHY0</accession>
<evidence type="ECO:0000256" key="2">
    <source>
        <dbReference type="SAM" id="Phobius"/>
    </source>
</evidence>
<feature type="region of interest" description="Disordered" evidence="1">
    <location>
        <begin position="108"/>
        <end position="257"/>
    </location>
</feature>
<feature type="signal peptide" evidence="3">
    <location>
        <begin position="1"/>
        <end position="26"/>
    </location>
</feature>
<evidence type="ECO:0000256" key="1">
    <source>
        <dbReference type="SAM" id="MobiDB-lite"/>
    </source>
</evidence>
<feature type="compositionally biased region" description="Polar residues" evidence="1">
    <location>
        <begin position="157"/>
        <end position="170"/>
    </location>
</feature>
<dbReference type="RefSeq" id="WP_425577341.1">
    <property type="nucleotide sequence ID" value="NZ_BAAAUD010000047.1"/>
</dbReference>
<proteinExistence type="predicted"/>
<keyword evidence="2" id="KW-0812">Transmembrane</keyword>
<feature type="chain" id="PRO_5047395593" evidence="3">
    <location>
        <begin position="27"/>
        <end position="284"/>
    </location>
</feature>